<dbReference type="PIRSF" id="PIRSF000137">
    <property type="entry name" value="Alcohol_oxidase"/>
    <property type="match status" value="1"/>
</dbReference>
<keyword evidence="5" id="KW-1185">Reference proteome</keyword>
<dbReference type="InParanoid" id="A0A5N4AY17"/>
<keyword evidence="2" id="KW-0274">FAD</keyword>
<feature type="binding site" evidence="2">
    <location>
        <position position="162"/>
    </location>
    <ligand>
        <name>FAD</name>
        <dbReference type="ChEBI" id="CHEBI:57692"/>
    </ligand>
</feature>
<protein>
    <recommendedName>
        <fullName evidence="3">Glucose-methanol-choline oxidoreductase N-terminal domain-containing protein</fullName>
    </recommendedName>
</protein>
<gene>
    <name evidence="4" type="ORF">PPYR_04359</name>
</gene>
<evidence type="ECO:0000259" key="3">
    <source>
        <dbReference type="PROSITE" id="PS00624"/>
    </source>
</evidence>
<dbReference type="EMBL" id="VVIM01000002">
    <property type="protein sequence ID" value="KAB0802173.1"/>
    <property type="molecule type" value="Genomic_DNA"/>
</dbReference>
<name>A0A5N4AY17_PHOPY</name>
<dbReference type="Pfam" id="PF00732">
    <property type="entry name" value="GMC_oxred_N"/>
    <property type="match status" value="1"/>
</dbReference>
<sequence length="649" mass="72900">MSWTPPDLSEVCRVHTTVTTCAPSSLIFLNLVVSLFGKSRDSSTKSDNYYEFSRFIFDSDFGSEYHETPEKLEKRRKDKEYDFIVVGAGSAGCVVANRLSEVPEWRVLLLEAGSEEPEVAEVPSFAPLLQRSSIDWAYLTQPSPHSCLARPQGQCYWARGKVMGGSSTINYMIYIRGHPEDYDEWEAMGNHGWSYRDVLPYFLKSEHNKNKGHVDLFYHGTKGYQSVEVFPYQDENVIHIIDAFKELGLDEVDQNSEDVIGVSLVQATVKDGERHSTNGAFIRPIRKKRENLVVTTNAHVARVLIDHKTKKAFGVEYYSNGYVQRAFAKKEVILSAGAINSPKILMLSGIGPSARLLRHKIEIIQDLPVGENLQDHTTIDGVAFALTNHSATIVDDKKMTSDVYYYKKTRRGSLSGTGPLQISAMVQTKYEKSSNKPDIQYSFDATNIKNFFSDPILTAQTNVVPLAYYDGLMVRPILLSPQSRGYIELNSTDPIFGPPLIHANTFKEEVDLLRIVEGVKQSLNLLHTKTFKKLHIQLVNTPLPACRKFKFPSDAYWSCVAMSYTTTIFHPVGTCKMGHKNDKTSVVDPRLKVRGIKNLRVIDASIMPKIPRGNTNAPTIMIGEKGSDYIKVRWLKGNALTAEEFPYGG</sequence>
<proteinExistence type="inferred from homology"/>
<comment type="caution">
    <text evidence="4">The sequence shown here is derived from an EMBL/GenBank/DDBJ whole genome shotgun (WGS) entry which is preliminary data.</text>
</comment>
<dbReference type="Gene3D" id="3.50.50.60">
    <property type="entry name" value="FAD/NAD(P)-binding domain"/>
    <property type="match status" value="1"/>
</dbReference>
<dbReference type="AlphaFoldDB" id="A0A5N4AY17"/>
<keyword evidence="2" id="KW-0285">Flavoprotein</keyword>
<comment type="similarity">
    <text evidence="1">Belongs to the GMC oxidoreductase family.</text>
</comment>
<dbReference type="Proteomes" id="UP000327044">
    <property type="component" value="Unassembled WGS sequence"/>
</dbReference>
<dbReference type="GO" id="GO:0016614">
    <property type="term" value="F:oxidoreductase activity, acting on CH-OH group of donors"/>
    <property type="evidence" value="ECO:0007669"/>
    <property type="project" value="InterPro"/>
</dbReference>
<dbReference type="SUPFAM" id="SSF51905">
    <property type="entry name" value="FAD/NAD(P)-binding domain"/>
    <property type="match status" value="1"/>
</dbReference>
<dbReference type="GO" id="GO:0050660">
    <property type="term" value="F:flavin adenine dinucleotide binding"/>
    <property type="evidence" value="ECO:0007669"/>
    <property type="project" value="InterPro"/>
</dbReference>
<evidence type="ECO:0000256" key="2">
    <source>
        <dbReference type="PIRSR" id="PIRSR000137-2"/>
    </source>
</evidence>
<feature type="binding site" evidence="2">
    <location>
        <position position="300"/>
    </location>
    <ligand>
        <name>FAD</name>
        <dbReference type="ChEBI" id="CHEBI:57692"/>
    </ligand>
</feature>
<comment type="cofactor">
    <cofactor evidence="2">
        <name>FAD</name>
        <dbReference type="ChEBI" id="CHEBI:57692"/>
    </cofactor>
</comment>
<organism evidence="4 5">
    <name type="scientific">Photinus pyralis</name>
    <name type="common">Common eastern firefly</name>
    <name type="synonym">Lampyris pyralis</name>
    <dbReference type="NCBI Taxonomy" id="7054"/>
    <lineage>
        <taxon>Eukaryota</taxon>
        <taxon>Metazoa</taxon>
        <taxon>Ecdysozoa</taxon>
        <taxon>Arthropoda</taxon>
        <taxon>Hexapoda</taxon>
        <taxon>Insecta</taxon>
        <taxon>Pterygota</taxon>
        <taxon>Neoptera</taxon>
        <taxon>Endopterygota</taxon>
        <taxon>Coleoptera</taxon>
        <taxon>Polyphaga</taxon>
        <taxon>Elateriformia</taxon>
        <taxon>Elateroidea</taxon>
        <taxon>Lampyridae</taxon>
        <taxon>Lampyrinae</taxon>
        <taxon>Photinus</taxon>
    </lineage>
</organism>
<accession>A0A5N4AY17</accession>
<dbReference type="Pfam" id="PF05199">
    <property type="entry name" value="GMC_oxred_C"/>
    <property type="match status" value="1"/>
</dbReference>
<dbReference type="PANTHER" id="PTHR11552">
    <property type="entry name" value="GLUCOSE-METHANOL-CHOLINE GMC OXIDOREDUCTASE"/>
    <property type="match status" value="1"/>
</dbReference>
<evidence type="ECO:0000313" key="4">
    <source>
        <dbReference type="EMBL" id="KAB0802173.1"/>
    </source>
</evidence>
<dbReference type="PANTHER" id="PTHR11552:SF154">
    <property type="entry name" value="FI04917P"/>
    <property type="match status" value="1"/>
</dbReference>
<reference evidence="4 5" key="1">
    <citation type="journal article" date="2018" name="Elife">
        <title>Firefly genomes illuminate parallel origins of bioluminescence in beetles.</title>
        <authorList>
            <person name="Fallon T.R."/>
            <person name="Lower S.E."/>
            <person name="Chang C.H."/>
            <person name="Bessho-Uehara M."/>
            <person name="Martin G.J."/>
            <person name="Bewick A.J."/>
            <person name="Behringer M."/>
            <person name="Debat H.J."/>
            <person name="Wong I."/>
            <person name="Day J.C."/>
            <person name="Suvorov A."/>
            <person name="Silva C.J."/>
            <person name="Stanger-Hall K.F."/>
            <person name="Hall D.W."/>
            <person name="Schmitz R.J."/>
            <person name="Nelson D.R."/>
            <person name="Lewis S.M."/>
            <person name="Shigenobu S."/>
            <person name="Bybee S.M."/>
            <person name="Larracuente A.M."/>
            <person name="Oba Y."/>
            <person name="Weng J.K."/>
        </authorList>
    </citation>
    <scope>NUCLEOTIDE SEQUENCE [LARGE SCALE GENOMIC DNA]</scope>
    <source>
        <strain evidence="4">1611_PpyrPB1</strain>
        <tissue evidence="4">Whole body</tissue>
    </source>
</reference>
<dbReference type="InterPro" id="IPR036188">
    <property type="entry name" value="FAD/NAD-bd_sf"/>
</dbReference>
<dbReference type="Gene3D" id="3.30.560.10">
    <property type="entry name" value="Glucose Oxidase, domain 3"/>
    <property type="match status" value="1"/>
</dbReference>
<feature type="domain" description="Glucose-methanol-choline oxidoreductase N-terminal" evidence="3">
    <location>
        <begin position="337"/>
        <end position="351"/>
    </location>
</feature>
<evidence type="ECO:0000313" key="5">
    <source>
        <dbReference type="Proteomes" id="UP000327044"/>
    </source>
</evidence>
<dbReference type="OrthoDB" id="269227at2759"/>
<dbReference type="InterPro" id="IPR007867">
    <property type="entry name" value="GMC_OxRtase_C"/>
</dbReference>
<dbReference type="SUPFAM" id="SSF54373">
    <property type="entry name" value="FAD-linked reductases, C-terminal domain"/>
    <property type="match status" value="1"/>
</dbReference>
<dbReference type="InterPro" id="IPR012132">
    <property type="entry name" value="GMC_OxRdtase"/>
</dbReference>
<dbReference type="InterPro" id="IPR000172">
    <property type="entry name" value="GMC_OxRdtase_N"/>
</dbReference>
<dbReference type="PROSITE" id="PS00624">
    <property type="entry name" value="GMC_OXRED_2"/>
    <property type="match status" value="1"/>
</dbReference>
<evidence type="ECO:0000256" key="1">
    <source>
        <dbReference type="ARBA" id="ARBA00010790"/>
    </source>
</evidence>